<dbReference type="RefSeq" id="WP_136379499.1">
    <property type="nucleotide sequence ID" value="NZ_SLUB01000014.1"/>
</dbReference>
<dbReference type="AlphaFoldDB" id="A0A4S3PSS3"/>
<sequence length="104" mass="12118">MNSETYLDFCFIREATGNFTDEINELLTNLFKGIRLNWYLEEKTEEGIEIVIAEVKGMSRWQSEEEATEYIETHAEEAFWSSYLQGYKMFIYPAKKGCSSCGVN</sequence>
<accession>A0A4S3PSS3</accession>
<name>A0A4S3PSS3_9BACI</name>
<protein>
    <submittedName>
        <fullName evidence="1">Uncharacterized protein</fullName>
    </submittedName>
</protein>
<dbReference type="STRING" id="1033734.GCA_000285535_03233"/>
<comment type="caution">
    <text evidence="1">The sequence shown here is derived from an EMBL/GenBank/DDBJ whole genome shotgun (WGS) entry which is preliminary data.</text>
</comment>
<keyword evidence="2" id="KW-1185">Reference proteome</keyword>
<evidence type="ECO:0000313" key="1">
    <source>
        <dbReference type="EMBL" id="THE12749.1"/>
    </source>
</evidence>
<reference evidence="1 2" key="1">
    <citation type="journal article" date="2019" name="Indoor Air">
        <title>Impacts of indoor surface finishes on bacterial viability.</title>
        <authorList>
            <person name="Hu J."/>
            <person name="Maamar S.B."/>
            <person name="Glawe A.J."/>
            <person name="Gottel N."/>
            <person name="Gilbert J.A."/>
            <person name="Hartmann E.M."/>
        </authorList>
    </citation>
    <scope>NUCLEOTIDE SEQUENCE [LARGE SCALE GENOMIC DNA]</scope>
    <source>
        <strain evidence="1 2">AF060A6</strain>
    </source>
</reference>
<dbReference type="Proteomes" id="UP000306477">
    <property type="component" value="Unassembled WGS sequence"/>
</dbReference>
<proteinExistence type="predicted"/>
<dbReference type="OrthoDB" id="2888644at2"/>
<organism evidence="1 2">
    <name type="scientific">Bacillus timonensis</name>
    <dbReference type="NCBI Taxonomy" id="1033734"/>
    <lineage>
        <taxon>Bacteria</taxon>
        <taxon>Bacillati</taxon>
        <taxon>Bacillota</taxon>
        <taxon>Bacilli</taxon>
        <taxon>Bacillales</taxon>
        <taxon>Bacillaceae</taxon>
        <taxon>Bacillus</taxon>
    </lineage>
</organism>
<evidence type="ECO:0000313" key="2">
    <source>
        <dbReference type="Proteomes" id="UP000306477"/>
    </source>
</evidence>
<gene>
    <name evidence="1" type="ORF">E1I69_10170</name>
</gene>
<dbReference type="EMBL" id="SLUB01000014">
    <property type="protein sequence ID" value="THE12749.1"/>
    <property type="molecule type" value="Genomic_DNA"/>
</dbReference>